<feature type="modified residue" description="4-aspartylphosphate" evidence="4">
    <location>
        <position position="51"/>
    </location>
</feature>
<dbReference type="Proteomes" id="UP000445000">
    <property type="component" value="Unassembled WGS sequence"/>
</dbReference>
<evidence type="ECO:0000259" key="6">
    <source>
        <dbReference type="PROSITE" id="PS50110"/>
    </source>
</evidence>
<gene>
    <name evidence="8" type="ORF">GCM10011487_40800</name>
</gene>
<keyword evidence="9" id="KW-1185">Reference proteome</keyword>
<organism evidence="8 9">
    <name type="scientific">Steroidobacter agaridevorans</name>
    <dbReference type="NCBI Taxonomy" id="2695856"/>
    <lineage>
        <taxon>Bacteria</taxon>
        <taxon>Pseudomonadati</taxon>
        <taxon>Pseudomonadota</taxon>
        <taxon>Gammaproteobacteria</taxon>
        <taxon>Steroidobacterales</taxon>
        <taxon>Steroidobacteraceae</taxon>
        <taxon>Steroidobacter</taxon>
    </lineage>
</organism>
<keyword evidence="3" id="KW-0804">Transcription</keyword>
<dbReference type="InterPro" id="IPR036388">
    <property type="entry name" value="WH-like_DNA-bd_sf"/>
</dbReference>
<feature type="domain" description="OmpR/PhoB-type" evidence="7">
    <location>
        <begin position="124"/>
        <end position="221"/>
    </location>
</feature>
<dbReference type="GO" id="GO:0006355">
    <property type="term" value="P:regulation of DNA-templated transcription"/>
    <property type="evidence" value="ECO:0007669"/>
    <property type="project" value="InterPro"/>
</dbReference>
<dbReference type="GO" id="GO:0000976">
    <property type="term" value="F:transcription cis-regulatory region binding"/>
    <property type="evidence" value="ECO:0007669"/>
    <property type="project" value="TreeGrafter"/>
</dbReference>
<dbReference type="Pfam" id="PF00486">
    <property type="entry name" value="Trans_reg_C"/>
    <property type="match status" value="1"/>
</dbReference>
<reference evidence="9" key="1">
    <citation type="submission" date="2020-01" db="EMBL/GenBank/DDBJ databases">
        <title>'Steroidobacter agaridevorans' sp. nov., agar-degrading bacteria isolated from rhizosphere soils.</title>
        <authorList>
            <person name="Ikenaga M."/>
            <person name="Kataoka M."/>
            <person name="Murouchi A."/>
            <person name="Katsuragi S."/>
            <person name="Sakai M."/>
        </authorList>
    </citation>
    <scope>NUCLEOTIDE SEQUENCE [LARGE SCALE GENOMIC DNA]</scope>
    <source>
        <strain evidence="9">YU21-B</strain>
    </source>
</reference>
<dbReference type="InterPro" id="IPR011006">
    <property type="entry name" value="CheY-like_superfamily"/>
</dbReference>
<comment type="caution">
    <text evidence="8">The sequence shown here is derived from an EMBL/GenBank/DDBJ whole genome shotgun (WGS) entry which is preliminary data.</text>
</comment>
<dbReference type="PANTHER" id="PTHR48111">
    <property type="entry name" value="REGULATOR OF RPOS"/>
    <property type="match status" value="1"/>
</dbReference>
<dbReference type="RefSeq" id="WP_161813755.1">
    <property type="nucleotide sequence ID" value="NZ_BLJN01000004.1"/>
</dbReference>
<dbReference type="Gene3D" id="3.40.50.2300">
    <property type="match status" value="1"/>
</dbReference>
<dbReference type="AlphaFoldDB" id="A0A829YFT0"/>
<protein>
    <submittedName>
        <fullName evidence="8">DNA-binding response regulator</fullName>
    </submittedName>
</protein>
<dbReference type="GO" id="GO:0032993">
    <property type="term" value="C:protein-DNA complex"/>
    <property type="evidence" value="ECO:0007669"/>
    <property type="project" value="TreeGrafter"/>
</dbReference>
<dbReference type="InterPro" id="IPR039420">
    <property type="entry name" value="WalR-like"/>
</dbReference>
<feature type="DNA-binding region" description="OmpR/PhoB-type" evidence="5">
    <location>
        <begin position="124"/>
        <end position="221"/>
    </location>
</feature>
<dbReference type="SMART" id="SM00862">
    <property type="entry name" value="Trans_reg_C"/>
    <property type="match status" value="1"/>
</dbReference>
<proteinExistence type="predicted"/>
<dbReference type="GO" id="GO:0005829">
    <property type="term" value="C:cytosol"/>
    <property type="evidence" value="ECO:0007669"/>
    <property type="project" value="TreeGrafter"/>
</dbReference>
<keyword evidence="4" id="KW-0597">Phosphoprotein</keyword>
<sequence length="221" mass="24353">MRLLVVEDSAPLSAALLKSLKGEGYNCDHAGDGRAALRFIDAYEFDLVVLDLMLPQLDGFAVLRALRQRSCPTWVLVLSARDQVADRVAALDSGANDYLVKPFALDELLARLRALSRRPTDDPRPVLAHGELHLEIVSRVARWQGEALQLTPKEFALLELLLRSRGRVLSRTQIFEKLYASASNSSDKAVEVIMSTLRSKLAKAGAGDPVQTRRGFGYVIA</sequence>
<name>A0A829YFT0_9GAMM</name>
<dbReference type="Gene3D" id="1.10.10.10">
    <property type="entry name" value="Winged helix-like DNA-binding domain superfamily/Winged helix DNA-binding domain"/>
    <property type="match status" value="1"/>
</dbReference>
<dbReference type="EMBL" id="BLJN01000004">
    <property type="protein sequence ID" value="GFE82080.1"/>
    <property type="molecule type" value="Genomic_DNA"/>
</dbReference>
<evidence type="ECO:0000256" key="1">
    <source>
        <dbReference type="ARBA" id="ARBA00023015"/>
    </source>
</evidence>
<feature type="domain" description="Response regulatory" evidence="6">
    <location>
        <begin position="2"/>
        <end position="116"/>
    </location>
</feature>
<dbReference type="GO" id="GO:0000156">
    <property type="term" value="F:phosphorelay response regulator activity"/>
    <property type="evidence" value="ECO:0007669"/>
    <property type="project" value="TreeGrafter"/>
</dbReference>
<accession>A0A829YFT0</accession>
<keyword evidence="1" id="KW-0805">Transcription regulation</keyword>
<evidence type="ECO:0000256" key="5">
    <source>
        <dbReference type="PROSITE-ProRule" id="PRU01091"/>
    </source>
</evidence>
<dbReference type="Pfam" id="PF00072">
    <property type="entry name" value="Response_reg"/>
    <property type="match status" value="1"/>
</dbReference>
<evidence type="ECO:0000256" key="3">
    <source>
        <dbReference type="ARBA" id="ARBA00023163"/>
    </source>
</evidence>
<dbReference type="InterPro" id="IPR001867">
    <property type="entry name" value="OmpR/PhoB-type_DNA-bd"/>
</dbReference>
<evidence type="ECO:0000259" key="7">
    <source>
        <dbReference type="PROSITE" id="PS51755"/>
    </source>
</evidence>
<dbReference type="SUPFAM" id="SSF52172">
    <property type="entry name" value="CheY-like"/>
    <property type="match status" value="1"/>
</dbReference>
<dbReference type="InterPro" id="IPR001789">
    <property type="entry name" value="Sig_transdc_resp-reg_receiver"/>
</dbReference>
<dbReference type="PROSITE" id="PS51755">
    <property type="entry name" value="OMPR_PHOB"/>
    <property type="match status" value="1"/>
</dbReference>
<evidence type="ECO:0000256" key="4">
    <source>
        <dbReference type="PROSITE-ProRule" id="PRU00169"/>
    </source>
</evidence>
<keyword evidence="2 5" id="KW-0238">DNA-binding</keyword>
<dbReference type="PANTHER" id="PTHR48111:SF67">
    <property type="entry name" value="TRANSCRIPTIONAL REGULATORY PROTEIN TCTD"/>
    <property type="match status" value="1"/>
</dbReference>
<dbReference type="Gene3D" id="6.10.250.690">
    <property type="match status" value="1"/>
</dbReference>
<dbReference type="PROSITE" id="PS50110">
    <property type="entry name" value="RESPONSE_REGULATORY"/>
    <property type="match status" value="1"/>
</dbReference>
<evidence type="ECO:0000313" key="9">
    <source>
        <dbReference type="Proteomes" id="UP000445000"/>
    </source>
</evidence>
<dbReference type="CDD" id="cd00383">
    <property type="entry name" value="trans_reg_C"/>
    <property type="match status" value="1"/>
</dbReference>
<dbReference type="SMART" id="SM00448">
    <property type="entry name" value="REC"/>
    <property type="match status" value="1"/>
</dbReference>
<evidence type="ECO:0000313" key="8">
    <source>
        <dbReference type="EMBL" id="GFE82080.1"/>
    </source>
</evidence>
<evidence type="ECO:0000256" key="2">
    <source>
        <dbReference type="ARBA" id="ARBA00023125"/>
    </source>
</evidence>